<feature type="non-terminal residue" evidence="2">
    <location>
        <position position="1"/>
    </location>
</feature>
<dbReference type="EMBL" id="GEBQ01030882">
    <property type="protein sequence ID" value="JAT09095.1"/>
    <property type="molecule type" value="Transcribed_RNA"/>
</dbReference>
<feature type="compositionally biased region" description="Low complexity" evidence="1">
    <location>
        <begin position="95"/>
        <end position="107"/>
    </location>
</feature>
<protein>
    <submittedName>
        <fullName evidence="2">Uncharacterized protein</fullName>
    </submittedName>
</protein>
<feature type="compositionally biased region" description="Basic and acidic residues" evidence="1">
    <location>
        <begin position="110"/>
        <end position="120"/>
    </location>
</feature>
<accession>A0A1B6KCG2</accession>
<name>A0A1B6KCG2_9HEMI</name>
<evidence type="ECO:0000256" key="1">
    <source>
        <dbReference type="SAM" id="MobiDB-lite"/>
    </source>
</evidence>
<organism evidence="2">
    <name type="scientific">Graphocephala atropunctata</name>
    <dbReference type="NCBI Taxonomy" id="36148"/>
    <lineage>
        <taxon>Eukaryota</taxon>
        <taxon>Metazoa</taxon>
        <taxon>Ecdysozoa</taxon>
        <taxon>Arthropoda</taxon>
        <taxon>Hexapoda</taxon>
        <taxon>Insecta</taxon>
        <taxon>Pterygota</taxon>
        <taxon>Neoptera</taxon>
        <taxon>Paraneoptera</taxon>
        <taxon>Hemiptera</taxon>
        <taxon>Auchenorrhyncha</taxon>
        <taxon>Membracoidea</taxon>
        <taxon>Cicadellidae</taxon>
        <taxon>Cicadellinae</taxon>
        <taxon>Cicadellini</taxon>
        <taxon>Graphocephala</taxon>
    </lineage>
</organism>
<feature type="non-terminal residue" evidence="2">
    <location>
        <position position="120"/>
    </location>
</feature>
<feature type="region of interest" description="Disordered" evidence="1">
    <location>
        <begin position="1"/>
        <end position="120"/>
    </location>
</feature>
<evidence type="ECO:0000313" key="2">
    <source>
        <dbReference type="EMBL" id="JAT09095.1"/>
    </source>
</evidence>
<reference evidence="2" key="1">
    <citation type="submission" date="2015-11" db="EMBL/GenBank/DDBJ databases">
        <title>De novo transcriptome assembly of four potential Pierce s Disease insect vectors from Arizona vineyards.</title>
        <authorList>
            <person name="Tassone E.E."/>
        </authorList>
    </citation>
    <scope>NUCLEOTIDE SEQUENCE</scope>
</reference>
<feature type="compositionally biased region" description="Basic and acidic residues" evidence="1">
    <location>
        <begin position="52"/>
        <end position="61"/>
    </location>
</feature>
<feature type="compositionally biased region" description="Low complexity" evidence="1">
    <location>
        <begin position="37"/>
        <end position="49"/>
    </location>
</feature>
<proteinExistence type="predicted"/>
<gene>
    <name evidence="2" type="ORF">g.26501</name>
</gene>
<sequence>EKVLPSAETPVPTHHSHKILEQLKATTEATEIDEDVSGGTEEASTEATTVKGKAEEIKEKVLPSAETPVPTHHSHKILEQLKATTEATEIDEDVSGGTEEASTEATTVKGKAEEIKEKVL</sequence>
<dbReference type="AlphaFoldDB" id="A0A1B6KCG2"/>